<accession>A0A2G8KRE0</accession>
<gene>
    <name evidence="1" type="ORF">BSL78_12564</name>
</gene>
<feature type="non-terminal residue" evidence="1">
    <location>
        <position position="1"/>
    </location>
</feature>
<sequence length="62" mass="7129">LLSREGGIYLQTASDAWSSNSVPIPQLEYLLLFRNKTILMISLSAEMQSFERQIIQRMIKAK</sequence>
<comment type="caution">
    <text evidence="1">The sequence shown here is derived from an EMBL/GenBank/DDBJ whole genome shotgun (WGS) entry which is preliminary data.</text>
</comment>
<dbReference type="AlphaFoldDB" id="A0A2G8KRE0"/>
<evidence type="ECO:0000313" key="2">
    <source>
        <dbReference type="Proteomes" id="UP000230750"/>
    </source>
</evidence>
<keyword evidence="2" id="KW-1185">Reference proteome</keyword>
<dbReference type="Proteomes" id="UP000230750">
    <property type="component" value="Unassembled WGS sequence"/>
</dbReference>
<dbReference type="EMBL" id="MRZV01000415">
    <property type="protein sequence ID" value="PIK50557.1"/>
    <property type="molecule type" value="Genomic_DNA"/>
</dbReference>
<reference evidence="1 2" key="1">
    <citation type="journal article" date="2017" name="PLoS Biol.">
        <title>The sea cucumber genome provides insights into morphological evolution and visceral regeneration.</title>
        <authorList>
            <person name="Zhang X."/>
            <person name="Sun L."/>
            <person name="Yuan J."/>
            <person name="Sun Y."/>
            <person name="Gao Y."/>
            <person name="Zhang L."/>
            <person name="Li S."/>
            <person name="Dai H."/>
            <person name="Hamel J.F."/>
            <person name="Liu C."/>
            <person name="Yu Y."/>
            <person name="Liu S."/>
            <person name="Lin W."/>
            <person name="Guo K."/>
            <person name="Jin S."/>
            <person name="Xu P."/>
            <person name="Storey K.B."/>
            <person name="Huan P."/>
            <person name="Zhang T."/>
            <person name="Zhou Y."/>
            <person name="Zhang J."/>
            <person name="Lin C."/>
            <person name="Li X."/>
            <person name="Xing L."/>
            <person name="Huo D."/>
            <person name="Sun M."/>
            <person name="Wang L."/>
            <person name="Mercier A."/>
            <person name="Li F."/>
            <person name="Yang H."/>
            <person name="Xiang J."/>
        </authorList>
    </citation>
    <scope>NUCLEOTIDE SEQUENCE [LARGE SCALE GENOMIC DNA]</scope>
    <source>
        <strain evidence="1">Shaxun</strain>
        <tissue evidence="1">Muscle</tissue>
    </source>
</reference>
<proteinExistence type="predicted"/>
<evidence type="ECO:0000313" key="1">
    <source>
        <dbReference type="EMBL" id="PIK50557.1"/>
    </source>
</evidence>
<name>A0A2G8KRE0_STIJA</name>
<organism evidence="1 2">
    <name type="scientific">Stichopus japonicus</name>
    <name type="common">Sea cucumber</name>
    <dbReference type="NCBI Taxonomy" id="307972"/>
    <lineage>
        <taxon>Eukaryota</taxon>
        <taxon>Metazoa</taxon>
        <taxon>Echinodermata</taxon>
        <taxon>Eleutherozoa</taxon>
        <taxon>Echinozoa</taxon>
        <taxon>Holothuroidea</taxon>
        <taxon>Aspidochirotacea</taxon>
        <taxon>Aspidochirotida</taxon>
        <taxon>Stichopodidae</taxon>
        <taxon>Apostichopus</taxon>
    </lineage>
</organism>
<feature type="non-terminal residue" evidence="1">
    <location>
        <position position="62"/>
    </location>
</feature>
<protein>
    <submittedName>
        <fullName evidence="1">Uncharacterized protein</fullName>
    </submittedName>
</protein>